<dbReference type="AlphaFoldDB" id="A0A0G1CH35"/>
<evidence type="ECO:0000313" key="2">
    <source>
        <dbReference type="EMBL" id="KKS85090.1"/>
    </source>
</evidence>
<feature type="region of interest" description="Disordered" evidence="1">
    <location>
        <begin position="24"/>
        <end position="44"/>
    </location>
</feature>
<gene>
    <name evidence="2" type="ORF">UV61_C0021G0006</name>
</gene>
<reference evidence="2 3" key="1">
    <citation type="journal article" date="2015" name="Nature">
        <title>rRNA introns, odd ribosomes, and small enigmatic genomes across a large radiation of phyla.</title>
        <authorList>
            <person name="Brown C.T."/>
            <person name="Hug L.A."/>
            <person name="Thomas B.C."/>
            <person name="Sharon I."/>
            <person name="Castelle C.J."/>
            <person name="Singh A."/>
            <person name="Wilkins M.J."/>
            <person name="Williams K.H."/>
            <person name="Banfield J.F."/>
        </authorList>
    </citation>
    <scope>NUCLEOTIDE SEQUENCE [LARGE SCALE GENOMIC DNA]</scope>
</reference>
<dbReference type="Proteomes" id="UP000034050">
    <property type="component" value="Unassembled WGS sequence"/>
</dbReference>
<organism evidence="2 3">
    <name type="scientific">Candidatus Gottesmanbacteria bacterium GW2011_GWB1_43_11</name>
    <dbReference type="NCBI Taxonomy" id="1618446"/>
    <lineage>
        <taxon>Bacteria</taxon>
        <taxon>Candidatus Gottesmaniibacteriota</taxon>
    </lineage>
</organism>
<protein>
    <submittedName>
        <fullName evidence="2">Uncharacterized protein</fullName>
    </submittedName>
</protein>
<proteinExistence type="predicted"/>
<dbReference type="EMBL" id="LCFD01000021">
    <property type="protein sequence ID" value="KKS85090.1"/>
    <property type="molecule type" value="Genomic_DNA"/>
</dbReference>
<feature type="compositionally biased region" description="Polar residues" evidence="1">
    <location>
        <begin position="24"/>
        <end position="33"/>
    </location>
</feature>
<evidence type="ECO:0000256" key="1">
    <source>
        <dbReference type="SAM" id="MobiDB-lite"/>
    </source>
</evidence>
<comment type="caution">
    <text evidence="2">The sequence shown here is derived from an EMBL/GenBank/DDBJ whole genome shotgun (WGS) entry which is preliminary data.</text>
</comment>
<accession>A0A0G1CH35</accession>
<sequence length="162" mass="18441">MVKAETTPIEFNFQVGGTEVRFQITPTSTTSDKSPALRGRQKDKRKENPLYNKLVTAFIEATDKLFLYNLDDGKRAEIADLNHALEDLETAVWQTWDHYGQYQGQETSFRLIREAKLEVFGDSRVSSNHSRVDIKECTRILRDVVVGAINNPPSQGISKPRK</sequence>
<name>A0A0G1CH35_9BACT</name>
<evidence type="ECO:0000313" key="3">
    <source>
        <dbReference type="Proteomes" id="UP000034050"/>
    </source>
</evidence>